<evidence type="ECO:0000256" key="2">
    <source>
        <dbReference type="ARBA" id="ARBA00022729"/>
    </source>
</evidence>
<keyword evidence="4" id="KW-1005">Bacterial flagellum biogenesis</keyword>
<feature type="chain" id="PRO_5005102326" description="Flagella basal body P-ring formation protein FlgA" evidence="4">
    <location>
        <begin position="24"/>
        <end position="135"/>
    </location>
</feature>
<evidence type="ECO:0000313" key="6">
    <source>
        <dbReference type="EMBL" id="KDA01826.1"/>
    </source>
</evidence>
<dbReference type="PANTHER" id="PTHR36307:SF1">
    <property type="entry name" value="FLAGELLA BASAL BODY P-RING FORMATION PROTEIN FLGA"/>
    <property type="match status" value="1"/>
</dbReference>
<keyword evidence="6" id="KW-0966">Cell projection</keyword>
<dbReference type="PANTHER" id="PTHR36307">
    <property type="entry name" value="FLAGELLA BASAL BODY P-RING FORMATION PROTEIN FLGA"/>
    <property type="match status" value="1"/>
</dbReference>
<accession>A0A059G4U4</accession>
<dbReference type="NCBIfam" id="TIGR03170">
    <property type="entry name" value="flgA_cterm"/>
    <property type="match status" value="1"/>
</dbReference>
<proteinExistence type="inferred from homology"/>
<keyword evidence="2 4" id="KW-0732">Signal</keyword>
<name>A0A059G4U4_9PROT</name>
<dbReference type="RefSeq" id="WP_035539509.1">
    <property type="nucleotide sequence ID" value="NZ_ARYL01000021.1"/>
</dbReference>
<feature type="signal peptide" evidence="4">
    <location>
        <begin position="1"/>
        <end position="23"/>
    </location>
</feature>
<evidence type="ECO:0000313" key="7">
    <source>
        <dbReference type="Proteomes" id="UP000024942"/>
    </source>
</evidence>
<dbReference type="CDD" id="cd11614">
    <property type="entry name" value="SAF_CpaB_FlgA_like"/>
    <property type="match status" value="1"/>
</dbReference>
<organism evidence="6 7">
    <name type="scientific">Hyphomonas oceanitis SCH89</name>
    <dbReference type="NCBI Taxonomy" id="1280953"/>
    <lineage>
        <taxon>Bacteria</taxon>
        <taxon>Pseudomonadati</taxon>
        <taxon>Pseudomonadota</taxon>
        <taxon>Alphaproteobacteria</taxon>
        <taxon>Hyphomonadales</taxon>
        <taxon>Hyphomonadaceae</taxon>
        <taxon>Hyphomonas</taxon>
    </lineage>
</organism>
<comment type="subcellular location">
    <subcellularLocation>
        <location evidence="1 4">Periplasm</location>
    </subcellularLocation>
</comment>
<sequence length="135" mass="14247">MTMLAALGLGLLATVFDSSSLVAAEVIRAGDRVSQANAVTEEGDVVESADPLMGREVRRTVYVGQPITANNTRAPMVVKRNQTVSVKYISGALEITTTGRAMGDAAANETVTVLNQESRQLVQGVVQESGWVLAQ</sequence>
<comment type="caution">
    <text evidence="6">The sequence shown here is derived from an EMBL/GenBank/DDBJ whole genome shotgun (WGS) entry which is preliminary data.</text>
</comment>
<keyword evidence="7" id="KW-1185">Reference proteome</keyword>
<keyword evidence="6" id="KW-0282">Flagellum</keyword>
<dbReference type="Pfam" id="PF13144">
    <property type="entry name" value="ChapFlgA"/>
    <property type="match status" value="1"/>
</dbReference>
<dbReference type="PATRIC" id="fig|1280953.3.peg.2751"/>
<dbReference type="Proteomes" id="UP000024942">
    <property type="component" value="Unassembled WGS sequence"/>
</dbReference>
<keyword evidence="6" id="KW-0969">Cilium</keyword>
<dbReference type="InterPro" id="IPR039246">
    <property type="entry name" value="Flagellar_FlgA"/>
</dbReference>
<comment type="similarity">
    <text evidence="4">Belongs to the FlgA family.</text>
</comment>
<comment type="function">
    <text evidence="4">Involved in the assembly process of the P-ring formation. It may associate with FlgF on the rod constituting a structure essential for the P-ring assembly or may act as a modulator protein for the P-ring assembly.</text>
</comment>
<evidence type="ECO:0000256" key="3">
    <source>
        <dbReference type="ARBA" id="ARBA00022764"/>
    </source>
</evidence>
<dbReference type="eggNOG" id="COG1261">
    <property type="taxonomic scope" value="Bacteria"/>
</dbReference>
<reference evidence="6 7" key="1">
    <citation type="journal article" date="2014" name="Antonie Van Leeuwenhoek">
        <title>Hyphomonas beringensis sp. nov. and Hyphomonas chukchiensis sp. nov., isolated from surface seawater of the Bering Sea and Chukchi Sea.</title>
        <authorList>
            <person name="Li C."/>
            <person name="Lai Q."/>
            <person name="Li G."/>
            <person name="Dong C."/>
            <person name="Wang J."/>
            <person name="Liao Y."/>
            <person name="Shao Z."/>
        </authorList>
    </citation>
    <scope>NUCLEOTIDE SEQUENCE [LARGE SCALE GENOMIC DNA]</scope>
    <source>
        <strain evidence="6 7">SCH89</strain>
    </source>
</reference>
<dbReference type="Gene3D" id="2.30.30.760">
    <property type="match status" value="1"/>
</dbReference>
<dbReference type="OrthoDB" id="7619725at2"/>
<dbReference type="AlphaFoldDB" id="A0A059G4U4"/>
<dbReference type="SMART" id="SM00858">
    <property type="entry name" value="SAF"/>
    <property type="match status" value="1"/>
</dbReference>
<dbReference type="GO" id="GO:0042597">
    <property type="term" value="C:periplasmic space"/>
    <property type="evidence" value="ECO:0007669"/>
    <property type="project" value="UniProtKB-SubCell"/>
</dbReference>
<dbReference type="STRING" id="1280953.HOC_13679"/>
<dbReference type="GO" id="GO:0044780">
    <property type="term" value="P:bacterial-type flagellum assembly"/>
    <property type="evidence" value="ECO:0007669"/>
    <property type="project" value="InterPro"/>
</dbReference>
<evidence type="ECO:0000256" key="4">
    <source>
        <dbReference type="RuleBase" id="RU362063"/>
    </source>
</evidence>
<dbReference type="InterPro" id="IPR017585">
    <property type="entry name" value="SAF_FlgA"/>
</dbReference>
<evidence type="ECO:0000259" key="5">
    <source>
        <dbReference type="SMART" id="SM00858"/>
    </source>
</evidence>
<dbReference type="EMBL" id="ARYL01000021">
    <property type="protein sequence ID" value="KDA01826.1"/>
    <property type="molecule type" value="Genomic_DNA"/>
</dbReference>
<gene>
    <name evidence="6" type="ORF">HOC_13679</name>
</gene>
<dbReference type="InterPro" id="IPR013974">
    <property type="entry name" value="SAF"/>
</dbReference>
<evidence type="ECO:0000256" key="1">
    <source>
        <dbReference type="ARBA" id="ARBA00004418"/>
    </source>
</evidence>
<feature type="domain" description="SAF" evidence="5">
    <location>
        <begin position="18"/>
        <end position="73"/>
    </location>
</feature>
<protein>
    <recommendedName>
        <fullName evidence="4">Flagella basal body P-ring formation protein FlgA</fullName>
    </recommendedName>
</protein>
<keyword evidence="3 4" id="KW-0574">Periplasm</keyword>